<dbReference type="InterPro" id="IPR000917">
    <property type="entry name" value="Sulfatase_N"/>
</dbReference>
<dbReference type="GO" id="GO:0004065">
    <property type="term" value="F:arylsulfatase activity"/>
    <property type="evidence" value="ECO:0007669"/>
    <property type="project" value="TreeGrafter"/>
</dbReference>
<dbReference type="RefSeq" id="WP_008737332.1">
    <property type="nucleotide sequence ID" value="NZ_CP004387.1"/>
</dbReference>
<evidence type="ECO:0000256" key="3">
    <source>
        <dbReference type="ARBA" id="ARBA00022801"/>
    </source>
</evidence>
<comment type="similarity">
    <text evidence="1">Belongs to the sulfatase family.</text>
</comment>
<dbReference type="InterPro" id="IPR017850">
    <property type="entry name" value="Alkaline_phosphatase_core_sf"/>
</dbReference>
<dbReference type="GO" id="GO:0046872">
    <property type="term" value="F:metal ion binding"/>
    <property type="evidence" value="ECO:0007669"/>
    <property type="project" value="UniProtKB-KW"/>
</dbReference>
<dbReference type="Pfam" id="PF00884">
    <property type="entry name" value="Sulfatase"/>
    <property type="match status" value="1"/>
</dbReference>
<accession>A0A0B4XM71</accession>
<keyword evidence="4" id="KW-0106">Calcium</keyword>
<evidence type="ECO:0000256" key="5">
    <source>
        <dbReference type="SAM" id="SignalP"/>
    </source>
</evidence>
<dbReference type="InterPro" id="IPR024607">
    <property type="entry name" value="Sulfatase_CS"/>
</dbReference>
<gene>
    <name evidence="7" type="ORF">S7S_05060</name>
</gene>
<dbReference type="InterPro" id="IPR050738">
    <property type="entry name" value="Sulfatase"/>
</dbReference>
<keyword evidence="3" id="KW-0378">Hydrolase</keyword>
<feature type="domain" description="Sulfatase N-terminal" evidence="6">
    <location>
        <begin position="37"/>
        <end position="489"/>
    </location>
</feature>
<evidence type="ECO:0000313" key="7">
    <source>
        <dbReference type="EMBL" id="AJD47432.1"/>
    </source>
</evidence>
<dbReference type="OrthoDB" id="9803751at2"/>
<name>A0A0B4XM71_9GAMM</name>
<keyword evidence="7" id="KW-0449">Lipoprotein</keyword>
<dbReference type="Proteomes" id="UP000006764">
    <property type="component" value="Chromosome"/>
</dbReference>
<feature type="signal peptide" evidence="5">
    <location>
        <begin position="1"/>
        <end position="18"/>
    </location>
</feature>
<evidence type="ECO:0000256" key="4">
    <source>
        <dbReference type="ARBA" id="ARBA00022837"/>
    </source>
</evidence>
<dbReference type="PANTHER" id="PTHR42693">
    <property type="entry name" value="ARYLSULFATASE FAMILY MEMBER"/>
    <property type="match status" value="1"/>
</dbReference>
<organism evidence="7 8">
    <name type="scientific">Isoalcanivorax pacificus W11-5</name>
    <dbReference type="NCBI Taxonomy" id="391936"/>
    <lineage>
        <taxon>Bacteria</taxon>
        <taxon>Pseudomonadati</taxon>
        <taxon>Pseudomonadota</taxon>
        <taxon>Gammaproteobacteria</taxon>
        <taxon>Oceanospirillales</taxon>
        <taxon>Alcanivoracaceae</taxon>
        <taxon>Isoalcanivorax</taxon>
    </lineage>
</organism>
<dbReference type="AlphaFoldDB" id="A0A0B4XM71"/>
<dbReference type="Gene3D" id="3.40.720.10">
    <property type="entry name" value="Alkaline Phosphatase, subunit A"/>
    <property type="match status" value="1"/>
</dbReference>
<dbReference type="PROSITE" id="PS00149">
    <property type="entry name" value="SULFATASE_2"/>
    <property type="match status" value="1"/>
</dbReference>
<evidence type="ECO:0000313" key="8">
    <source>
        <dbReference type="Proteomes" id="UP000006764"/>
    </source>
</evidence>
<evidence type="ECO:0000256" key="2">
    <source>
        <dbReference type="ARBA" id="ARBA00022723"/>
    </source>
</evidence>
<dbReference type="HOGENOM" id="CLU_013800_0_0_6"/>
<evidence type="ECO:0000259" key="6">
    <source>
        <dbReference type="Pfam" id="PF00884"/>
    </source>
</evidence>
<dbReference type="PROSITE" id="PS51257">
    <property type="entry name" value="PROKAR_LIPOPROTEIN"/>
    <property type="match status" value="1"/>
</dbReference>
<keyword evidence="8" id="KW-1185">Reference proteome</keyword>
<dbReference type="STRING" id="391936.S7S_05060"/>
<sequence length="790" mass="85152">MMKTCHSILAGLCLATIAGCGGSSSGKSNPPDAPTPPNILFIVIDDVGVDQFDFYGYGGAVPPQTPNLQTIADEGLKFRNAWAMPTCTPTRATYFTGRYPSSTNILNAVVQTDLANSEISPYEMTLPKLLKTAGYTSAMIGKMHLTGTNLGTSANLPYGLQTMWKLGFDHFDGYLDGAPYPIDTRAGLKTWGDDVAEGPYQCGFVPRASFENGADSGACYFVDNTCTDLSVSEPDDTAPGRTCMEQGGIFDPGQICQATTPEHIDFEAQNGYYTGKFVWSDADGNAGEVLATDASARGYRSTLETDRAIEWVNAQSGDKPWMLSLGYSAVHAPLQLPPKALIAEDTPGRNDPLVCSPASSEIEGVPGAITSMVDDRLITNLMLEAMDKEIGRLLVETGLATRAEDGTLAYNPDSNTVVVITGDNGTYVNSVKITAPGQFDMTRAKGSPYQTGVNVPLLVAGAIVSEPGREVPYQVSSPDLYRLFADIAGAGIDAHISAQRPLDGQPMLAYLTDPAAEAVREINFSEMGTNFVNPEAGIVPQPCVVEAADTCFVIFPNKALCDDQSGVWYGEGSGLPGVPEDGFAHCGQVMSYLQALNPADATKVLPDSSKAASDGTYKLVRMNRRTYTEDLENPVNSAYTGVNTNMDEFYQINMLATPNPVIDREGDELLIGEAPLDISDPVGFGQLDTEAQAAYIQLKQEMDKRDAVAAYNYNYDTDDINGCPGDGNRDFKVDETDLANWEELSELNRHPTEHYAQSTWYDFNHDGKTDENDRYIIEANLGRICTPPEA</sequence>
<feature type="chain" id="PRO_5002112001" evidence="5">
    <location>
        <begin position="19"/>
        <end position="790"/>
    </location>
</feature>
<reference evidence="7 8" key="1">
    <citation type="journal article" date="2012" name="J. Bacteriol.">
        <title>Genome sequence of an alkane-degrading bacterium, Alcanivorax pacificus type strain W11-5, isolated from deep sea sediment.</title>
        <authorList>
            <person name="Lai Q."/>
            <person name="Shao Z."/>
        </authorList>
    </citation>
    <scope>NUCLEOTIDE SEQUENCE [LARGE SCALE GENOMIC DNA]</scope>
    <source>
        <strain evidence="7 8">W11-5</strain>
    </source>
</reference>
<protein>
    <submittedName>
        <fullName evidence="7">Lipoprotein</fullName>
    </submittedName>
</protein>
<keyword evidence="2" id="KW-0479">Metal-binding</keyword>
<dbReference type="KEGG" id="apac:S7S_05060"/>
<evidence type="ECO:0000256" key="1">
    <source>
        <dbReference type="ARBA" id="ARBA00008779"/>
    </source>
</evidence>
<dbReference type="EMBL" id="CP004387">
    <property type="protein sequence ID" value="AJD47432.1"/>
    <property type="molecule type" value="Genomic_DNA"/>
</dbReference>
<keyword evidence="5" id="KW-0732">Signal</keyword>
<dbReference type="SUPFAM" id="SSF53649">
    <property type="entry name" value="Alkaline phosphatase-like"/>
    <property type="match status" value="1"/>
</dbReference>
<dbReference type="PANTHER" id="PTHR42693:SF53">
    <property type="entry name" value="ENDO-4-O-SULFATASE"/>
    <property type="match status" value="1"/>
</dbReference>
<proteinExistence type="inferred from homology"/>